<dbReference type="PROSITE" id="PS51186">
    <property type="entry name" value="GNAT"/>
    <property type="match status" value="1"/>
</dbReference>
<dbReference type="CDD" id="cd04301">
    <property type="entry name" value="NAT_SF"/>
    <property type="match status" value="1"/>
</dbReference>
<feature type="domain" description="N-acetyltransferase" evidence="3">
    <location>
        <begin position="5"/>
        <end position="167"/>
    </location>
</feature>
<gene>
    <name evidence="4" type="ORF">Lysil_0310</name>
</gene>
<comment type="caution">
    <text evidence="4">The sequence shown here is derived from an EMBL/GenBank/DDBJ whole genome shotgun (WGS) entry which is preliminary data.</text>
</comment>
<dbReference type="InterPro" id="IPR016181">
    <property type="entry name" value="Acyl_CoA_acyltransferase"/>
</dbReference>
<proteinExistence type="predicted"/>
<evidence type="ECO:0000259" key="3">
    <source>
        <dbReference type="PROSITE" id="PS51186"/>
    </source>
</evidence>
<dbReference type="PANTHER" id="PTHR43072">
    <property type="entry name" value="N-ACETYLTRANSFERASE"/>
    <property type="match status" value="1"/>
</dbReference>
<keyword evidence="2 4" id="KW-0012">Acyltransferase</keyword>
<dbReference type="InterPro" id="IPR000182">
    <property type="entry name" value="GNAT_dom"/>
</dbReference>
<name>A0A2K1Q0W3_9GAMM</name>
<organism evidence="4 5">
    <name type="scientific">Solilutibacter silvestris</name>
    <dbReference type="NCBI Taxonomy" id="1645665"/>
    <lineage>
        <taxon>Bacteria</taxon>
        <taxon>Pseudomonadati</taxon>
        <taxon>Pseudomonadota</taxon>
        <taxon>Gammaproteobacteria</taxon>
        <taxon>Lysobacterales</taxon>
        <taxon>Lysobacteraceae</taxon>
        <taxon>Solilutibacter</taxon>
    </lineage>
</organism>
<keyword evidence="1 4" id="KW-0808">Transferase</keyword>
<dbReference type="AlphaFoldDB" id="A0A2K1Q0W3"/>
<dbReference type="Proteomes" id="UP000236220">
    <property type="component" value="Unassembled WGS sequence"/>
</dbReference>
<dbReference type="EMBL" id="NPZB01000001">
    <property type="protein sequence ID" value="PNS08681.1"/>
    <property type="molecule type" value="Genomic_DNA"/>
</dbReference>
<evidence type="ECO:0000256" key="2">
    <source>
        <dbReference type="ARBA" id="ARBA00023315"/>
    </source>
</evidence>
<dbReference type="PANTHER" id="PTHR43072:SF23">
    <property type="entry name" value="UPF0039 PROTEIN C11D3.02C"/>
    <property type="match status" value="1"/>
</dbReference>
<dbReference type="OrthoDB" id="5459937at2"/>
<dbReference type="NCBIfam" id="NF040504">
    <property type="entry name" value="resist_ArsN1b"/>
    <property type="match status" value="1"/>
</dbReference>
<sequence length="172" mass="18513">MGAEAAIRDAVDGDATIIAAIYNAHVRDTIVTFELEDVAAEEMARRIAQVQSLGLPWLVAQEDGVVIGYAYAGRWKARAAYARTVESSIYLADAACGRGLGKRLYAVLIERLRALGIHAVIGGVSLPNAVSVALHEGLGFTPVGAFREVGWKFGRWIDVGYWQLRLDDAAVA</sequence>
<keyword evidence="5" id="KW-1185">Reference proteome</keyword>
<reference evidence="4 5" key="1">
    <citation type="submission" date="2017-08" db="EMBL/GenBank/DDBJ databases">
        <title>Lysobacter sylvestris genome.</title>
        <authorList>
            <person name="Zhang D.-C."/>
            <person name="Albuquerque L."/>
            <person name="Franca L."/>
            <person name="Froufe H.J.C."/>
            <person name="Barroso C."/>
            <person name="Egas C."/>
            <person name="Da Costa M."/>
            <person name="Margesin R."/>
        </authorList>
    </citation>
    <scope>NUCLEOTIDE SEQUENCE [LARGE SCALE GENOMIC DNA]</scope>
    <source>
        <strain evidence="4 5">AM20-91</strain>
    </source>
</reference>
<evidence type="ECO:0000256" key="1">
    <source>
        <dbReference type="ARBA" id="ARBA00022679"/>
    </source>
</evidence>
<dbReference type="SUPFAM" id="SSF55729">
    <property type="entry name" value="Acyl-CoA N-acyltransferases (Nat)"/>
    <property type="match status" value="1"/>
</dbReference>
<dbReference type="Pfam" id="PF13420">
    <property type="entry name" value="Acetyltransf_4"/>
    <property type="match status" value="1"/>
</dbReference>
<accession>A0A2K1Q0W3</accession>
<evidence type="ECO:0000313" key="5">
    <source>
        <dbReference type="Proteomes" id="UP000236220"/>
    </source>
</evidence>
<evidence type="ECO:0000313" key="4">
    <source>
        <dbReference type="EMBL" id="PNS08681.1"/>
    </source>
</evidence>
<dbReference type="Gene3D" id="3.40.630.30">
    <property type="match status" value="1"/>
</dbReference>
<dbReference type="GO" id="GO:0016747">
    <property type="term" value="F:acyltransferase activity, transferring groups other than amino-acyl groups"/>
    <property type="evidence" value="ECO:0007669"/>
    <property type="project" value="InterPro"/>
</dbReference>
<protein>
    <submittedName>
        <fullName evidence="4">Sortase and related acyltransferase</fullName>
    </submittedName>
</protein>
<dbReference type="RefSeq" id="WP_103073830.1">
    <property type="nucleotide sequence ID" value="NZ_NPZB01000001.1"/>
</dbReference>